<dbReference type="Proteomes" id="UP000325292">
    <property type="component" value="Chromosome"/>
</dbReference>
<feature type="signal peptide" evidence="1">
    <location>
        <begin position="1"/>
        <end position="25"/>
    </location>
</feature>
<protein>
    <recommendedName>
        <fullName evidence="4">Surface layer protein A domain-containing protein</fullName>
    </recommendedName>
</protein>
<accession>A0ABM6RTZ9</accession>
<organism evidence="2 3">
    <name type="scientific">Sulfobacillus thermotolerans</name>
    <dbReference type="NCBI Taxonomy" id="338644"/>
    <lineage>
        <taxon>Bacteria</taxon>
        <taxon>Bacillati</taxon>
        <taxon>Bacillota</taxon>
        <taxon>Clostridia</taxon>
        <taxon>Eubacteriales</taxon>
        <taxon>Clostridiales Family XVII. Incertae Sedis</taxon>
        <taxon>Sulfobacillus</taxon>
    </lineage>
</organism>
<evidence type="ECO:0000256" key="1">
    <source>
        <dbReference type="SAM" id="SignalP"/>
    </source>
</evidence>
<evidence type="ECO:0000313" key="2">
    <source>
        <dbReference type="EMBL" id="AUW94932.1"/>
    </source>
</evidence>
<proteinExistence type="predicted"/>
<name>A0ABM6RTZ9_9FIRM</name>
<reference evidence="2 3" key="1">
    <citation type="journal article" date="2019" name="Sci. Rep.">
        <title>Sulfobacillus thermotolerans: new insights into resistance and metabolic capacities of acidophilic chemolithotrophs.</title>
        <authorList>
            <person name="Panyushkina A.E."/>
            <person name="Babenko V.V."/>
            <person name="Nikitina A.S."/>
            <person name="Selezneva O.V."/>
            <person name="Tsaplina I.A."/>
            <person name="Letarova M.A."/>
            <person name="Kostryukova E.S."/>
            <person name="Letarov A.V."/>
        </authorList>
    </citation>
    <scope>NUCLEOTIDE SEQUENCE [LARGE SCALE GENOMIC DNA]</scope>
    <source>
        <strain evidence="2 3">Kr1</strain>
    </source>
</reference>
<feature type="chain" id="PRO_5045744714" description="Surface layer protein A domain-containing protein" evidence="1">
    <location>
        <begin position="26"/>
        <end position="304"/>
    </location>
</feature>
<keyword evidence="3" id="KW-1185">Reference proteome</keyword>
<dbReference type="EMBL" id="CP019454">
    <property type="protein sequence ID" value="AUW94932.1"/>
    <property type="molecule type" value="Genomic_DNA"/>
</dbReference>
<evidence type="ECO:0000313" key="3">
    <source>
        <dbReference type="Proteomes" id="UP000325292"/>
    </source>
</evidence>
<evidence type="ECO:0008006" key="4">
    <source>
        <dbReference type="Google" id="ProtNLM"/>
    </source>
</evidence>
<sequence length="304" mass="32750">MKQHVLSIGLALGYVAGIVSGPVQAATVPTTPGSLVRFIGEPDVYQLINHQLYWIPSGKLFQAASENWHYVSVLPDTVPRPPIGGTLRVYTNDAHILASGSPTVPSEVEPVWLYNVHSETLYRWPVNGTAGNDPWFMTVLRANGIAPNPPNDMILSLGTAGQTFGTVTNPLPVPLSPWPTNPASVSFVSHETSAQGVTYRLAGSPRVYWASGGTLHWIPNPAIFDAVGFRWTRVDTVSHLTAPIGYPVLVRAPTAPQVYVAGSHTLHWVPSPSQLTADGFRWADVLTVSHLPEPVGNPWAPSTP</sequence>
<keyword evidence="1" id="KW-0732">Signal</keyword>
<gene>
    <name evidence="2" type="ORF">BXT84_14025</name>
</gene>